<evidence type="ECO:0000313" key="10">
    <source>
        <dbReference type="Proteomes" id="UP000004671"/>
    </source>
</evidence>
<dbReference type="Gene3D" id="2.170.190.11">
    <property type="entry name" value="Molybdopterin biosynthesis moea protein, domain 3"/>
    <property type="match status" value="1"/>
</dbReference>
<dbReference type="EMBL" id="CM001402">
    <property type="protein sequence ID" value="EHO42738.1"/>
    <property type="molecule type" value="Genomic_DNA"/>
</dbReference>
<evidence type="ECO:0000313" key="9">
    <source>
        <dbReference type="EMBL" id="EHO42738.1"/>
    </source>
</evidence>
<dbReference type="GO" id="GO:0061599">
    <property type="term" value="F:molybdopterin molybdotransferase activity"/>
    <property type="evidence" value="ECO:0007669"/>
    <property type="project" value="UniProtKB-UniRule"/>
</dbReference>
<keyword evidence="4 6" id="KW-0501">Molybdenum cofactor biosynthesis</keyword>
<reference evidence="9 10" key="1">
    <citation type="submission" date="2011-09" db="EMBL/GenBank/DDBJ databases">
        <title>The permanent draft genome of Caldithrix abyssi DSM 13497.</title>
        <authorList>
            <consortium name="US DOE Joint Genome Institute (JGI-PGF)"/>
            <person name="Lucas S."/>
            <person name="Han J."/>
            <person name="Lapidus A."/>
            <person name="Bruce D."/>
            <person name="Goodwin L."/>
            <person name="Pitluck S."/>
            <person name="Peters L."/>
            <person name="Kyrpides N."/>
            <person name="Mavromatis K."/>
            <person name="Ivanova N."/>
            <person name="Mikhailova N."/>
            <person name="Chertkov O."/>
            <person name="Detter J.C."/>
            <person name="Tapia R."/>
            <person name="Han C."/>
            <person name="Land M."/>
            <person name="Hauser L."/>
            <person name="Markowitz V."/>
            <person name="Cheng J.-F."/>
            <person name="Hugenholtz P."/>
            <person name="Woyke T."/>
            <person name="Wu D."/>
            <person name="Spring S."/>
            <person name="Brambilla E."/>
            <person name="Klenk H.-P."/>
            <person name="Eisen J.A."/>
        </authorList>
    </citation>
    <scope>NUCLEOTIDE SEQUENCE [LARGE SCALE GENOMIC DNA]</scope>
    <source>
        <strain evidence="9 10">DSM 13497</strain>
    </source>
</reference>
<evidence type="ECO:0000256" key="2">
    <source>
        <dbReference type="ARBA" id="ARBA00005046"/>
    </source>
</evidence>
<sequence>MISIQEAMERIWARLPEKKRETLDISESTGRVLAHQVTAAEPSPRFTNSAMDGMAVRFEDLQSLPVELSIVGESRAGVPFQGIVQNGQAVRISTGAVLPQGADTVIPIEDCQVEQSRVKVLTAKKKGANVRKKGEEFESGEVLLASGTTLFPEHLALLAAQGIQRVEVYARPRVVLLTTGSEVKSFKEEIADYEIRDSNLLMLGEAIKLAGGALVVSDRLPDDFSLTVQKLKEAQNKADVIVLSGGVSVGPHDHVKKAAAEAGFSEVFWKVNQQPGKPLFFAASDNTLLFGLPGNPVSAFMSMAHYVYPVLRRLQGFDDDRAVCVARARSRLEINKKRAQLLRVRLEKTDEGWHFIPLKRQGSHMITSISQADGYIVVGPVETIEKDETRNVYLFPWRKSYGLC</sequence>
<reference evidence="8 11" key="2">
    <citation type="submission" date="2016-11" db="EMBL/GenBank/DDBJ databases">
        <title>Genomic analysis of Caldithrix abyssi and proposal of a novel bacterial phylum Caldithrichaeota.</title>
        <authorList>
            <person name="Kublanov I."/>
            <person name="Sigalova O."/>
            <person name="Gavrilov S."/>
            <person name="Lebedinsky A."/>
            <person name="Ivanova N."/>
            <person name="Daum C."/>
            <person name="Reddy T."/>
            <person name="Klenk H.P."/>
            <person name="Goker M."/>
            <person name="Reva O."/>
            <person name="Miroshnichenko M."/>
            <person name="Kyprides N."/>
            <person name="Woyke T."/>
            <person name="Gelfand M."/>
        </authorList>
    </citation>
    <scope>NUCLEOTIDE SEQUENCE [LARGE SCALE GENOMIC DNA]</scope>
    <source>
        <strain evidence="8 11">LF13</strain>
    </source>
</reference>
<dbReference type="InParanoid" id="H1XTX1"/>
<dbReference type="PANTHER" id="PTHR10192">
    <property type="entry name" value="MOLYBDOPTERIN BIOSYNTHESIS PROTEIN"/>
    <property type="match status" value="1"/>
</dbReference>
<dbReference type="KEGG" id="caby:Cabys_2010"/>
<evidence type="ECO:0000256" key="1">
    <source>
        <dbReference type="ARBA" id="ARBA00002901"/>
    </source>
</evidence>
<dbReference type="CDD" id="cd00887">
    <property type="entry name" value="MoeA"/>
    <property type="match status" value="1"/>
</dbReference>
<dbReference type="RefSeq" id="WP_006930093.1">
    <property type="nucleotide sequence ID" value="NZ_CM001402.1"/>
</dbReference>
<comment type="pathway">
    <text evidence="2 6">Cofactor biosynthesis; molybdopterin biosynthesis.</text>
</comment>
<keyword evidence="6" id="KW-0479">Metal-binding</keyword>
<dbReference type="FunCoup" id="H1XTX1">
    <property type="interactions" value="520"/>
</dbReference>
<dbReference type="Proteomes" id="UP000183868">
    <property type="component" value="Chromosome"/>
</dbReference>
<evidence type="ECO:0000256" key="3">
    <source>
        <dbReference type="ARBA" id="ARBA00010763"/>
    </source>
</evidence>
<dbReference type="HOGENOM" id="CLU_010186_7_2_0"/>
<dbReference type="EMBL" id="CP018099">
    <property type="protein sequence ID" value="APF18759.1"/>
    <property type="molecule type" value="Genomic_DNA"/>
</dbReference>
<dbReference type="Gene3D" id="3.90.105.10">
    <property type="entry name" value="Molybdopterin biosynthesis moea protein, domain 2"/>
    <property type="match status" value="1"/>
</dbReference>
<dbReference type="SUPFAM" id="SSF63867">
    <property type="entry name" value="MoeA C-terminal domain-like"/>
    <property type="match status" value="1"/>
</dbReference>
<evidence type="ECO:0000256" key="6">
    <source>
        <dbReference type="RuleBase" id="RU365090"/>
    </source>
</evidence>
<dbReference type="Gene3D" id="2.40.340.10">
    <property type="entry name" value="MoeA, C-terminal, domain IV"/>
    <property type="match status" value="1"/>
</dbReference>
<evidence type="ECO:0000313" key="8">
    <source>
        <dbReference type="EMBL" id="APF18759.1"/>
    </source>
</evidence>
<dbReference type="Pfam" id="PF00994">
    <property type="entry name" value="MoCF_biosynth"/>
    <property type="match status" value="1"/>
</dbReference>
<dbReference type="Pfam" id="PF03453">
    <property type="entry name" value="MoeA_N"/>
    <property type="match status" value="1"/>
</dbReference>
<comment type="similarity">
    <text evidence="3 6">Belongs to the MoeA family.</text>
</comment>
<protein>
    <recommendedName>
        <fullName evidence="6">Molybdopterin molybdenumtransferase</fullName>
        <ecNumber evidence="6">2.10.1.1</ecNumber>
    </recommendedName>
</protein>
<dbReference type="STRING" id="880073.Cabys_2010"/>
<organism evidence="9 10">
    <name type="scientific">Caldithrix abyssi DSM 13497</name>
    <dbReference type="NCBI Taxonomy" id="880073"/>
    <lineage>
        <taxon>Bacteria</taxon>
        <taxon>Pseudomonadati</taxon>
        <taxon>Calditrichota</taxon>
        <taxon>Calditrichia</taxon>
        <taxon>Calditrichales</taxon>
        <taxon>Calditrichaceae</taxon>
        <taxon>Caldithrix</taxon>
    </lineage>
</organism>
<dbReference type="Gene3D" id="3.40.980.10">
    <property type="entry name" value="MoaB/Mog-like domain"/>
    <property type="match status" value="1"/>
</dbReference>
<dbReference type="InterPro" id="IPR036425">
    <property type="entry name" value="MoaB/Mog-like_dom_sf"/>
</dbReference>
<name>H1XTX1_CALAY</name>
<comment type="catalytic activity">
    <reaction evidence="5">
        <text>adenylyl-molybdopterin + molybdate = Mo-molybdopterin + AMP + H(+)</text>
        <dbReference type="Rhea" id="RHEA:35047"/>
        <dbReference type="ChEBI" id="CHEBI:15378"/>
        <dbReference type="ChEBI" id="CHEBI:36264"/>
        <dbReference type="ChEBI" id="CHEBI:62727"/>
        <dbReference type="ChEBI" id="CHEBI:71302"/>
        <dbReference type="ChEBI" id="CHEBI:456215"/>
        <dbReference type="EC" id="2.10.1.1"/>
    </reaction>
</comment>
<gene>
    <name evidence="8" type="ORF">Cabys_2010</name>
    <name evidence="9" type="ORF">Calab_3132</name>
</gene>
<dbReference type="eggNOG" id="COG0303">
    <property type="taxonomic scope" value="Bacteria"/>
</dbReference>
<dbReference type="AlphaFoldDB" id="H1XTX1"/>
<dbReference type="Pfam" id="PF03454">
    <property type="entry name" value="MoeA_C"/>
    <property type="match status" value="1"/>
</dbReference>
<evidence type="ECO:0000256" key="4">
    <source>
        <dbReference type="ARBA" id="ARBA00023150"/>
    </source>
</evidence>
<proteinExistence type="inferred from homology"/>
<evidence type="ECO:0000313" key="11">
    <source>
        <dbReference type="Proteomes" id="UP000183868"/>
    </source>
</evidence>
<dbReference type="PANTHER" id="PTHR10192:SF5">
    <property type="entry name" value="GEPHYRIN"/>
    <property type="match status" value="1"/>
</dbReference>
<evidence type="ECO:0000256" key="5">
    <source>
        <dbReference type="ARBA" id="ARBA00047317"/>
    </source>
</evidence>
<dbReference type="EC" id="2.10.1.1" evidence="6"/>
<comment type="function">
    <text evidence="1 6">Catalyzes the insertion of molybdate into adenylated molybdopterin with the concomitant release of AMP.</text>
</comment>
<feature type="domain" description="MoaB/Mog" evidence="7">
    <location>
        <begin position="175"/>
        <end position="313"/>
    </location>
</feature>
<dbReference type="UniPathway" id="UPA00344"/>
<comment type="cofactor">
    <cofactor evidence="6">
        <name>Mg(2+)</name>
        <dbReference type="ChEBI" id="CHEBI:18420"/>
    </cofactor>
</comment>
<keyword evidence="10" id="KW-1185">Reference proteome</keyword>
<dbReference type="InterPro" id="IPR005111">
    <property type="entry name" value="MoeA_C_domain_IV"/>
</dbReference>
<dbReference type="InterPro" id="IPR001453">
    <property type="entry name" value="MoaB/Mog_dom"/>
</dbReference>
<dbReference type="PaxDb" id="880073-Calab_3132"/>
<dbReference type="NCBIfam" id="NF045515">
    <property type="entry name" value="Glp_gephyrin"/>
    <property type="match status" value="1"/>
</dbReference>
<dbReference type="InterPro" id="IPR036135">
    <property type="entry name" value="MoeA_linker/N_sf"/>
</dbReference>
<dbReference type="FunFam" id="2.170.190.11:FF:000001">
    <property type="entry name" value="Molybdopterin molybdenumtransferase"/>
    <property type="match status" value="1"/>
</dbReference>
<keyword evidence="6" id="KW-0500">Molybdenum</keyword>
<dbReference type="OrthoDB" id="9804758at2"/>
<dbReference type="GO" id="GO:0006777">
    <property type="term" value="P:Mo-molybdopterin cofactor biosynthetic process"/>
    <property type="evidence" value="ECO:0007669"/>
    <property type="project" value="UniProtKB-UniRule"/>
</dbReference>
<evidence type="ECO:0000259" key="7">
    <source>
        <dbReference type="SMART" id="SM00852"/>
    </source>
</evidence>
<dbReference type="SMART" id="SM00852">
    <property type="entry name" value="MoCF_biosynth"/>
    <property type="match status" value="1"/>
</dbReference>
<dbReference type="GO" id="GO:0005829">
    <property type="term" value="C:cytosol"/>
    <property type="evidence" value="ECO:0007669"/>
    <property type="project" value="TreeGrafter"/>
</dbReference>
<dbReference type="InterPro" id="IPR038987">
    <property type="entry name" value="MoeA-like"/>
</dbReference>
<keyword evidence="6" id="KW-0460">Magnesium</keyword>
<keyword evidence="6" id="KW-0808">Transferase</keyword>
<dbReference type="SUPFAM" id="SSF53218">
    <property type="entry name" value="Molybdenum cofactor biosynthesis proteins"/>
    <property type="match status" value="1"/>
</dbReference>
<accession>H1XTX1</accession>
<dbReference type="SUPFAM" id="SSF63882">
    <property type="entry name" value="MoeA N-terminal region -like"/>
    <property type="match status" value="1"/>
</dbReference>
<dbReference type="InterPro" id="IPR005110">
    <property type="entry name" value="MoeA_linker/N"/>
</dbReference>
<dbReference type="Proteomes" id="UP000004671">
    <property type="component" value="Chromosome"/>
</dbReference>
<dbReference type="InterPro" id="IPR036688">
    <property type="entry name" value="MoeA_C_domain_IV_sf"/>
</dbReference>
<dbReference type="GO" id="GO:0046872">
    <property type="term" value="F:metal ion binding"/>
    <property type="evidence" value="ECO:0007669"/>
    <property type="project" value="UniProtKB-UniRule"/>
</dbReference>